<evidence type="ECO:0000313" key="5">
    <source>
        <dbReference type="Proteomes" id="UP001202717"/>
    </source>
</evidence>
<dbReference type="PROSITE" id="PS51841">
    <property type="entry name" value="LTD"/>
    <property type="match status" value="1"/>
</dbReference>
<gene>
    <name evidence="4" type="ORF">MUN68_012590</name>
</gene>
<sequence>MKTKLLLLALVFSMALSFAQQSGEVIVTEIYNRPLKPTQEALDAALIAYPENSNDNTTPNEGHTEWFEIYNTTASAVDMTGWILEDINGNQTIMGAFSIPAHSYASLSGFKVPDAQGGHVFDYQYDYKKPSFNNESSYSDAGDDNCPDGLIIYKADGTTVVDEVHYDYGYDNWITNGEACSYANGNSITASTGFPAQDQGSRKSFQLDANFLTATDNDNPLYWAFSTNVYDDVSASDQIGTPGSANDANPALSVNSFAASKFKVYPNPANDFITVESNSVEITSITVYDILGKNVLSQNELTNNRLDISILNNGVYFLKINANGNSITKKIIIE</sequence>
<accession>A0ABY7RXE0</accession>
<evidence type="ECO:0000259" key="3">
    <source>
        <dbReference type="PROSITE" id="PS51841"/>
    </source>
</evidence>
<feature type="chain" id="PRO_5047312997" evidence="2">
    <location>
        <begin position="20"/>
        <end position="334"/>
    </location>
</feature>
<dbReference type="Pfam" id="PF00932">
    <property type="entry name" value="LTD"/>
    <property type="match status" value="1"/>
</dbReference>
<protein>
    <submittedName>
        <fullName evidence="4">T9SS type A sorting domain-containing protein</fullName>
    </submittedName>
</protein>
<name>A0ABY7RXE0_9FLAO</name>
<feature type="signal peptide" evidence="2">
    <location>
        <begin position="1"/>
        <end position="19"/>
    </location>
</feature>
<dbReference type="RefSeq" id="WP_249995894.1">
    <property type="nucleotide sequence ID" value="NZ_CP116221.1"/>
</dbReference>
<dbReference type="InterPro" id="IPR026444">
    <property type="entry name" value="Secre_tail"/>
</dbReference>
<evidence type="ECO:0000256" key="1">
    <source>
        <dbReference type="ARBA" id="ARBA00022729"/>
    </source>
</evidence>
<dbReference type="InterPro" id="IPR001322">
    <property type="entry name" value="Lamin_tail_dom"/>
</dbReference>
<proteinExistence type="predicted"/>
<dbReference type="NCBIfam" id="TIGR04183">
    <property type="entry name" value="Por_Secre_tail"/>
    <property type="match status" value="1"/>
</dbReference>
<dbReference type="EMBL" id="CP116221">
    <property type="protein sequence ID" value="WCO00901.1"/>
    <property type="molecule type" value="Genomic_DNA"/>
</dbReference>
<keyword evidence="5" id="KW-1185">Reference proteome</keyword>
<evidence type="ECO:0000313" key="4">
    <source>
        <dbReference type="EMBL" id="WCO00901.1"/>
    </source>
</evidence>
<dbReference type="Pfam" id="PF18962">
    <property type="entry name" value="Por_Secre_tail"/>
    <property type="match status" value="1"/>
</dbReference>
<feature type="domain" description="LTD" evidence="3">
    <location>
        <begin position="16"/>
        <end position="170"/>
    </location>
</feature>
<organism evidence="4 5">
    <name type="scientific">Psychroserpens ponticola</name>
    <dbReference type="NCBI Taxonomy" id="2932268"/>
    <lineage>
        <taxon>Bacteria</taxon>
        <taxon>Pseudomonadati</taxon>
        <taxon>Bacteroidota</taxon>
        <taxon>Flavobacteriia</taxon>
        <taxon>Flavobacteriales</taxon>
        <taxon>Flavobacteriaceae</taxon>
        <taxon>Psychroserpens</taxon>
    </lineage>
</organism>
<reference evidence="4 5" key="1">
    <citation type="submission" date="2023-01" db="EMBL/GenBank/DDBJ databases">
        <title>Psychroserpens ponticola sp. nov., isolated from seawater.</title>
        <authorList>
            <person name="Kristyanto S."/>
            <person name="Jung J."/>
            <person name="Kim J.M."/>
            <person name="Jeon C.O."/>
        </authorList>
    </citation>
    <scope>NUCLEOTIDE SEQUENCE [LARGE SCALE GENOMIC DNA]</scope>
    <source>
        <strain evidence="4 5">MSW6</strain>
    </source>
</reference>
<dbReference type="Proteomes" id="UP001202717">
    <property type="component" value="Chromosome"/>
</dbReference>
<dbReference type="InterPro" id="IPR036415">
    <property type="entry name" value="Lamin_tail_dom_sf"/>
</dbReference>
<keyword evidence="1 2" id="KW-0732">Signal</keyword>
<evidence type="ECO:0000256" key="2">
    <source>
        <dbReference type="SAM" id="SignalP"/>
    </source>
</evidence>
<dbReference type="SUPFAM" id="SSF74853">
    <property type="entry name" value="Lamin A/C globular tail domain"/>
    <property type="match status" value="1"/>
</dbReference>